<dbReference type="InterPro" id="IPR017871">
    <property type="entry name" value="ABC_transporter-like_CS"/>
</dbReference>
<protein>
    <recommendedName>
        <fullName evidence="9">ABC transporter domain-containing protein</fullName>
    </recommendedName>
</protein>
<dbReference type="RefSeq" id="WP_037450477.1">
    <property type="nucleotide sequence ID" value="NZ_AVFL01000006.1"/>
</dbReference>
<dbReference type="Gene3D" id="3.40.50.300">
    <property type="entry name" value="P-loop containing nucleotide triphosphate hydrolases"/>
    <property type="match status" value="1"/>
</dbReference>
<dbReference type="Gene3D" id="2.40.50.100">
    <property type="match status" value="1"/>
</dbReference>
<keyword evidence="1" id="KW-0813">Transport</keyword>
<dbReference type="InterPro" id="IPR003439">
    <property type="entry name" value="ABC_transporter-like_ATP-bd"/>
</dbReference>
<keyword evidence="4" id="KW-0547">Nucleotide-binding</keyword>
<evidence type="ECO:0000256" key="3">
    <source>
        <dbReference type="ARBA" id="ARBA00022496"/>
    </source>
</evidence>
<evidence type="ECO:0000313" key="11">
    <source>
        <dbReference type="Proteomes" id="UP000019486"/>
    </source>
</evidence>
<dbReference type="Pfam" id="PF00005">
    <property type="entry name" value="ABC_tran"/>
    <property type="match status" value="1"/>
</dbReference>
<dbReference type="PROSITE" id="PS50893">
    <property type="entry name" value="ABC_TRANSPORTER_2"/>
    <property type="match status" value="1"/>
</dbReference>
<dbReference type="InterPro" id="IPR008995">
    <property type="entry name" value="Mo/tungstate-bd_C_term_dom"/>
</dbReference>
<dbReference type="PANTHER" id="PTHR42781">
    <property type="entry name" value="SPERMIDINE/PUTRESCINE IMPORT ATP-BINDING PROTEIN POTA"/>
    <property type="match status" value="1"/>
</dbReference>
<evidence type="ECO:0000256" key="8">
    <source>
        <dbReference type="ARBA" id="ARBA00023136"/>
    </source>
</evidence>
<evidence type="ECO:0000256" key="6">
    <source>
        <dbReference type="ARBA" id="ARBA00023004"/>
    </source>
</evidence>
<accession>W9H3E4</accession>
<proteinExistence type="predicted"/>
<evidence type="ECO:0000256" key="5">
    <source>
        <dbReference type="ARBA" id="ARBA00022840"/>
    </source>
</evidence>
<dbReference type="STRING" id="1385369.N825_32760"/>
<dbReference type="CDD" id="cd03259">
    <property type="entry name" value="ABC_Carb_Solutes_like"/>
    <property type="match status" value="1"/>
</dbReference>
<keyword evidence="11" id="KW-1185">Reference proteome</keyword>
<dbReference type="SMART" id="SM00382">
    <property type="entry name" value="AAA"/>
    <property type="match status" value="1"/>
</dbReference>
<dbReference type="SUPFAM" id="SSF52540">
    <property type="entry name" value="P-loop containing nucleoside triphosphate hydrolases"/>
    <property type="match status" value="1"/>
</dbReference>
<keyword evidence="2" id="KW-1003">Cell membrane</keyword>
<dbReference type="GO" id="GO:0005524">
    <property type="term" value="F:ATP binding"/>
    <property type="evidence" value="ECO:0007669"/>
    <property type="project" value="UniProtKB-KW"/>
</dbReference>
<evidence type="ECO:0000259" key="9">
    <source>
        <dbReference type="PROSITE" id="PS50893"/>
    </source>
</evidence>
<dbReference type="InterPro" id="IPR027417">
    <property type="entry name" value="P-loop_NTPase"/>
</dbReference>
<dbReference type="InterPro" id="IPR050093">
    <property type="entry name" value="ABC_SmlMolc_Importer"/>
</dbReference>
<reference evidence="10 11" key="1">
    <citation type="submission" date="2013-08" db="EMBL/GenBank/DDBJ databases">
        <title>The genome sequence of Skermanella stibiiresistens.</title>
        <authorList>
            <person name="Zhu W."/>
            <person name="Wang G."/>
        </authorList>
    </citation>
    <scope>NUCLEOTIDE SEQUENCE [LARGE SCALE GENOMIC DNA]</scope>
    <source>
        <strain evidence="10 11">SB22</strain>
    </source>
</reference>
<keyword evidence="7" id="KW-0406">Ion transport</keyword>
<dbReference type="InterPro" id="IPR015853">
    <property type="entry name" value="ABC_transpr_FbpC"/>
</dbReference>
<keyword evidence="8" id="KW-0472">Membrane</keyword>
<dbReference type="GO" id="GO:0016020">
    <property type="term" value="C:membrane"/>
    <property type="evidence" value="ECO:0007669"/>
    <property type="project" value="InterPro"/>
</dbReference>
<dbReference type="FunFam" id="3.40.50.300:FF:000425">
    <property type="entry name" value="Probable ABC transporter, ATP-binding subunit"/>
    <property type="match status" value="1"/>
</dbReference>
<dbReference type="OrthoDB" id="9802264at2"/>
<comment type="caution">
    <text evidence="10">The sequence shown here is derived from an EMBL/GenBank/DDBJ whole genome shotgun (WGS) entry which is preliminary data.</text>
</comment>
<dbReference type="SUPFAM" id="SSF50331">
    <property type="entry name" value="MOP-like"/>
    <property type="match status" value="1"/>
</dbReference>
<dbReference type="PROSITE" id="PS00211">
    <property type="entry name" value="ABC_TRANSPORTER_1"/>
    <property type="match status" value="1"/>
</dbReference>
<evidence type="ECO:0000256" key="1">
    <source>
        <dbReference type="ARBA" id="ARBA00022448"/>
    </source>
</evidence>
<name>W9H3E4_9PROT</name>
<organism evidence="10 11">
    <name type="scientific">Skermanella stibiiresistens SB22</name>
    <dbReference type="NCBI Taxonomy" id="1385369"/>
    <lineage>
        <taxon>Bacteria</taxon>
        <taxon>Pseudomonadati</taxon>
        <taxon>Pseudomonadota</taxon>
        <taxon>Alphaproteobacteria</taxon>
        <taxon>Rhodospirillales</taxon>
        <taxon>Azospirillaceae</taxon>
        <taxon>Skermanella</taxon>
    </lineage>
</organism>
<keyword evidence="5" id="KW-0067">ATP-binding</keyword>
<dbReference type="GO" id="GO:0015697">
    <property type="term" value="P:quaternary ammonium group transport"/>
    <property type="evidence" value="ECO:0007669"/>
    <property type="project" value="UniProtKB-ARBA"/>
</dbReference>
<dbReference type="EMBL" id="AVFL01000006">
    <property type="protein sequence ID" value="EWY40700.1"/>
    <property type="molecule type" value="Genomic_DNA"/>
</dbReference>
<keyword evidence="3" id="KW-0410">Iron transport</keyword>
<dbReference type="InterPro" id="IPR003593">
    <property type="entry name" value="AAA+_ATPase"/>
</dbReference>
<keyword evidence="6" id="KW-0408">Iron</keyword>
<feature type="domain" description="ABC transporter" evidence="9">
    <location>
        <begin position="5"/>
        <end position="241"/>
    </location>
</feature>
<dbReference type="Proteomes" id="UP000019486">
    <property type="component" value="Unassembled WGS sequence"/>
</dbReference>
<gene>
    <name evidence="10" type="ORF">N825_32760</name>
</gene>
<dbReference type="AlphaFoldDB" id="W9H3E4"/>
<sequence>MPDMITLNGVTKSYGAVRVLNPISLGIEEGSFTGLLGASGCGKTTLLNLIAGLDTPSGGEIRIGGELVYSDKGDTVVPAERRGVGYVFQSYALWPHMRVLDNIAYPLKVRGVGRSERHETARAMLERLELSKLADRYPFELSGGQQQRVAIARALVFQPKVLLLDEPLSALDVQLRERARGWLAKLQAELKLTTVIVTHDHVEALSLADRVILLREGEVEQDGPATEVYESPRTSYAADFVGGANTFAGHVEPVMPGRGGVRVALANGERLELATGSVPAGTPVRIAIRPRRVQLLSAGIEARPGSMVVPLEPTAKLFQGNDWEVVGNTALGEVRVISPSAPRDGAIFLGIHPDDCRLMLS</sequence>
<evidence type="ECO:0000313" key="10">
    <source>
        <dbReference type="EMBL" id="EWY40700.1"/>
    </source>
</evidence>
<evidence type="ECO:0000256" key="2">
    <source>
        <dbReference type="ARBA" id="ARBA00022475"/>
    </source>
</evidence>
<evidence type="ECO:0000256" key="4">
    <source>
        <dbReference type="ARBA" id="ARBA00022741"/>
    </source>
</evidence>
<dbReference type="GO" id="GO:0016887">
    <property type="term" value="F:ATP hydrolysis activity"/>
    <property type="evidence" value="ECO:0007669"/>
    <property type="project" value="InterPro"/>
</dbReference>
<dbReference type="PANTHER" id="PTHR42781:SF4">
    <property type="entry name" value="SPERMIDINE_PUTRESCINE IMPORT ATP-BINDING PROTEIN POTA"/>
    <property type="match status" value="1"/>
</dbReference>
<dbReference type="GO" id="GO:0015408">
    <property type="term" value="F:ABC-type ferric iron transporter activity"/>
    <property type="evidence" value="ECO:0007669"/>
    <property type="project" value="InterPro"/>
</dbReference>
<evidence type="ECO:0000256" key="7">
    <source>
        <dbReference type="ARBA" id="ARBA00023065"/>
    </source>
</evidence>